<evidence type="ECO:0000313" key="3">
    <source>
        <dbReference type="Proteomes" id="UP001501594"/>
    </source>
</evidence>
<accession>A0ABP8E504</accession>
<evidence type="ECO:0000256" key="1">
    <source>
        <dbReference type="SAM" id="SignalP"/>
    </source>
</evidence>
<dbReference type="InterPro" id="IPR021417">
    <property type="entry name" value="DUF3060"/>
</dbReference>
<gene>
    <name evidence="2" type="ORF">GCM10022256_29340</name>
</gene>
<protein>
    <recommendedName>
        <fullName evidence="4">DUF3060 family protein</fullName>
    </recommendedName>
</protein>
<evidence type="ECO:0008006" key="4">
    <source>
        <dbReference type="Google" id="ProtNLM"/>
    </source>
</evidence>
<dbReference type="Proteomes" id="UP001501594">
    <property type="component" value="Unassembled WGS sequence"/>
</dbReference>
<organism evidence="2 3">
    <name type="scientific">Frondihabitans peucedani</name>
    <dbReference type="NCBI Taxonomy" id="598626"/>
    <lineage>
        <taxon>Bacteria</taxon>
        <taxon>Bacillati</taxon>
        <taxon>Actinomycetota</taxon>
        <taxon>Actinomycetes</taxon>
        <taxon>Micrococcales</taxon>
        <taxon>Microbacteriaceae</taxon>
        <taxon>Frondihabitans</taxon>
    </lineage>
</organism>
<feature type="signal peptide" evidence="1">
    <location>
        <begin position="1"/>
        <end position="20"/>
    </location>
</feature>
<dbReference type="RefSeq" id="WP_344797516.1">
    <property type="nucleotide sequence ID" value="NZ_BAABAU010000004.1"/>
</dbReference>
<proteinExistence type="predicted"/>
<keyword evidence="1" id="KW-0732">Signal</keyword>
<name>A0ABP8E504_9MICO</name>
<dbReference type="PROSITE" id="PS51257">
    <property type="entry name" value="PROKAR_LIPOPROTEIN"/>
    <property type="match status" value="1"/>
</dbReference>
<dbReference type="EMBL" id="BAABAU010000004">
    <property type="protein sequence ID" value="GAA4267322.1"/>
    <property type="molecule type" value="Genomic_DNA"/>
</dbReference>
<dbReference type="Pfam" id="PF11259">
    <property type="entry name" value="DUF3060"/>
    <property type="match status" value="1"/>
</dbReference>
<sequence>MKKTPILTLILGAAMISALAGCTTAATTDAKAPTASPTASATASPKLLDHRNTCVDGVATITEDTTLEKGCDQVAILADDLKVTLGGTTKILYIEGNGNTIKADTIVALNAAGTKNNTITYTGAQTDVKDAGESNTITKK</sequence>
<evidence type="ECO:0000313" key="2">
    <source>
        <dbReference type="EMBL" id="GAA4267322.1"/>
    </source>
</evidence>
<feature type="chain" id="PRO_5045125329" description="DUF3060 family protein" evidence="1">
    <location>
        <begin position="21"/>
        <end position="140"/>
    </location>
</feature>
<reference evidence="3" key="1">
    <citation type="journal article" date="2019" name="Int. J. Syst. Evol. Microbiol.">
        <title>The Global Catalogue of Microorganisms (GCM) 10K type strain sequencing project: providing services to taxonomists for standard genome sequencing and annotation.</title>
        <authorList>
            <consortium name="The Broad Institute Genomics Platform"/>
            <consortium name="The Broad Institute Genome Sequencing Center for Infectious Disease"/>
            <person name="Wu L."/>
            <person name="Ma J."/>
        </authorList>
    </citation>
    <scope>NUCLEOTIDE SEQUENCE [LARGE SCALE GENOMIC DNA]</scope>
    <source>
        <strain evidence="3">JCM 17442</strain>
    </source>
</reference>
<comment type="caution">
    <text evidence="2">The sequence shown here is derived from an EMBL/GenBank/DDBJ whole genome shotgun (WGS) entry which is preliminary data.</text>
</comment>
<keyword evidence="3" id="KW-1185">Reference proteome</keyword>